<dbReference type="AlphaFoldDB" id="A0A4Y9Z478"/>
<evidence type="ECO:0000313" key="2">
    <source>
        <dbReference type="Proteomes" id="UP000298390"/>
    </source>
</evidence>
<gene>
    <name evidence="1" type="ORF">EVJ58_g397</name>
</gene>
<sequence length="82" mass="8952">MAYPAYETVPQMHRSLSYGQQYAYPPAGVAYSQPLTPGVYDSYGQGAYQAYTPGRSISQYGGYTLLPNVHNFTDSAAQLTTT</sequence>
<dbReference type="EMBL" id="SEKV01000009">
    <property type="protein sequence ID" value="TFY69455.1"/>
    <property type="molecule type" value="Genomic_DNA"/>
</dbReference>
<name>A0A4Y9Z478_9APHY</name>
<dbReference type="Proteomes" id="UP000298390">
    <property type="component" value="Unassembled WGS sequence"/>
</dbReference>
<proteinExistence type="predicted"/>
<organism evidence="1 2">
    <name type="scientific">Rhodofomes roseus</name>
    <dbReference type="NCBI Taxonomy" id="34475"/>
    <lineage>
        <taxon>Eukaryota</taxon>
        <taxon>Fungi</taxon>
        <taxon>Dikarya</taxon>
        <taxon>Basidiomycota</taxon>
        <taxon>Agaricomycotina</taxon>
        <taxon>Agaricomycetes</taxon>
        <taxon>Polyporales</taxon>
        <taxon>Rhodofomes</taxon>
    </lineage>
</organism>
<comment type="caution">
    <text evidence="1">The sequence shown here is derived from an EMBL/GenBank/DDBJ whole genome shotgun (WGS) entry which is preliminary data.</text>
</comment>
<evidence type="ECO:0000313" key="1">
    <source>
        <dbReference type="EMBL" id="TFY69455.1"/>
    </source>
</evidence>
<reference evidence="1 2" key="1">
    <citation type="submission" date="2019-01" db="EMBL/GenBank/DDBJ databases">
        <title>Genome sequencing of the rare red list fungi Fomitopsis rosea.</title>
        <authorList>
            <person name="Buettner E."/>
            <person name="Kellner H."/>
        </authorList>
    </citation>
    <scope>NUCLEOTIDE SEQUENCE [LARGE SCALE GENOMIC DNA]</scope>
    <source>
        <strain evidence="1 2">DSM 105464</strain>
    </source>
</reference>
<protein>
    <submittedName>
        <fullName evidence="1">Uncharacterized protein</fullName>
    </submittedName>
</protein>
<accession>A0A4Y9Z478</accession>